<evidence type="ECO:0000256" key="1">
    <source>
        <dbReference type="SAM" id="MobiDB-lite"/>
    </source>
</evidence>
<dbReference type="KEGG" id="cqu:CpipJ_CPIJ015703"/>
<reference evidence="2" key="1">
    <citation type="submission" date="2007-03" db="EMBL/GenBank/DDBJ databases">
        <title>Annotation of Culex pipiens quinquefasciatus.</title>
        <authorList>
            <consortium name="The Broad Institute Genome Sequencing Platform"/>
            <person name="Atkinson P.W."/>
            <person name="Hemingway J."/>
            <person name="Christensen B.M."/>
            <person name="Higgs S."/>
            <person name="Kodira C."/>
            <person name="Hannick L."/>
            <person name="Megy K."/>
            <person name="O'Leary S."/>
            <person name="Pearson M."/>
            <person name="Haas B.J."/>
            <person name="Mauceli E."/>
            <person name="Wortman J.R."/>
            <person name="Lee N.H."/>
            <person name="Guigo R."/>
            <person name="Stanke M."/>
            <person name="Alvarado L."/>
            <person name="Amedeo P."/>
            <person name="Antoine C.H."/>
            <person name="Arensburger P."/>
            <person name="Bidwell S.L."/>
            <person name="Crawford M."/>
            <person name="Camaro F."/>
            <person name="Devon K."/>
            <person name="Engels R."/>
            <person name="Hammond M."/>
            <person name="Howarth C."/>
            <person name="Koehrsen M."/>
            <person name="Lawson D."/>
            <person name="Montgomery P."/>
            <person name="Nene V."/>
            <person name="Nusbaum C."/>
            <person name="Puiu D."/>
            <person name="Romero-Severson J."/>
            <person name="Severson D.W."/>
            <person name="Shumway M."/>
            <person name="Sisk P."/>
            <person name="Stolte C."/>
            <person name="Zeng Q."/>
            <person name="Eisenstadt E."/>
            <person name="Fraser-Liggett C."/>
            <person name="Strausberg R."/>
            <person name="Galagan J."/>
            <person name="Birren B."/>
            <person name="Collins F.H."/>
        </authorList>
    </citation>
    <scope>NUCLEOTIDE SEQUENCE [LARGE SCALE GENOMIC DNA]</scope>
    <source>
        <strain evidence="2">JHB</strain>
    </source>
</reference>
<evidence type="ECO:0000313" key="4">
    <source>
        <dbReference type="Proteomes" id="UP000002320"/>
    </source>
</evidence>
<reference evidence="3" key="2">
    <citation type="submission" date="2020-05" db="UniProtKB">
        <authorList>
            <consortium name="EnsemblMetazoa"/>
        </authorList>
    </citation>
    <scope>IDENTIFICATION</scope>
    <source>
        <strain evidence="3">JHB</strain>
    </source>
</reference>
<feature type="region of interest" description="Disordered" evidence="1">
    <location>
        <begin position="268"/>
        <end position="332"/>
    </location>
</feature>
<dbReference type="VEuPathDB" id="VectorBase:CPIJ015703"/>
<feature type="compositionally biased region" description="Polar residues" evidence="1">
    <location>
        <begin position="319"/>
        <end position="332"/>
    </location>
</feature>
<evidence type="ECO:0000313" key="3">
    <source>
        <dbReference type="EnsemblMetazoa" id="CPIJ015703-PA"/>
    </source>
</evidence>
<dbReference type="HOGENOM" id="CLU_585618_0_0_1"/>
<sequence length="467" mass="53979">MIATKDTPKPWSTPPRATTTTLRHIQDPVTPQCTGFYFWDIGSGVAPGDIFQSVELALNHFRRSVQHLNHLFVDRRPQRADVHMLTVRVPRIATPERSPKLKSTSSNKRRGNILTAFLQRGSSSFFKVDADIHHGHDTHRTMFRSVEPSSFGSKRANTTDTCMEREPEQTSTEPFQRLFTKTTERERRTQEIVRRYIRSTKLNLMLEWQHMAMFRSLALNRNAAMLAAPRASSDTAAVLALMPPFTYRGSGGAGGRRFRIANPTVGRSTLVGTDKRRPIQSWSAKQQWRRRSSTRSGGRYRDPYGRDGIVGDRRPHDQMQPTRLPNQHQRSPLQFRVTSRNCRNQACRRICRRQQLHHQDEDKRMAWGREVEREQERLERGSSVNRRRPRNKMATSASDVMDWTPRPRNVSSCVARRTTERRWNASSPWSGSCRNWKKGEDEKLGSSPVKNAFEKHQNELLWSGSLQ</sequence>
<dbReference type="AlphaFoldDB" id="B0X7V8"/>
<feature type="compositionally biased region" description="Polar residues" evidence="1">
    <location>
        <begin position="147"/>
        <end position="161"/>
    </location>
</feature>
<organism>
    <name type="scientific">Culex quinquefasciatus</name>
    <name type="common">Southern house mosquito</name>
    <name type="synonym">Culex pungens</name>
    <dbReference type="NCBI Taxonomy" id="7176"/>
    <lineage>
        <taxon>Eukaryota</taxon>
        <taxon>Metazoa</taxon>
        <taxon>Ecdysozoa</taxon>
        <taxon>Arthropoda</taxon>
        <taxon>Hexapoda</taxon>
        <taxon>Insecta</taxon>
        <taxon>Pterygota</taxon>
        <taxon>Neoptera</taxon>
        <taxon>Endopterygota</taxon>
        <taxon>Diptera</taxon>
        <taxon>Nematocera</taxon>
        <taxon>Culicoidea</taxon>
        <taxon>Culicidae</taxon>
        <taxon>Culicinae</taxon>
        <taxon>Culicini</taxon>
        <taxon>Culex</taxon>
        <taxon>Culex</taxon>
    </lineage>
</organism>
<feature type="region of interest" description="Disordered" evidence="1">
    <location>
        <begin position="424"/>
        <end position="450"/>
    </location>
</feature>
<protein>
    <submittedName>
        <fullName evidence="2 3">Uncharacterized protein</fullName>
    </submittedName>
</protein>
<dbReference type="EMBL" id="DS232465">
    <property type="protein sequence ID" value="EDS42177.1"/>
    <property type="molecule type" value="Genomic_DNA"/>
</dbReference>
<feature type="region of interest" description="Disordered" evidence="1">
    <location>
        <begin position="146"/>
        <end position="174"/>
    </location>
</feature>
<feature type="region of interest" description="Disordered" evidence="1">
    <location>
        <begin position="372"/>
        <end position="403"/>
    </location>
</feature>
<name>B0X7V8_CULQU</name>
<dbReference type="InParanoid" id="B0X7V8"/>
<dbReference type="Proteomes" id="UP000002320">
    <property type="component" value="Unassembled WGS sequence"/>
</dbReference>
<evidence type="ECO:0000313" key="2">
    <source>
        <dbReference type="EMBL" id="EDS42177.1"/>
    </source>
</evidence>
<accession>B0X7V8</accession>
<keyword evidence="4" id="KW-1185">Reference proteome</keyword>
<gene>
    <name evidence="3" type="primary">6048884</name>
    <name evidence="2" type="ORF">CpipJ_CPIJ015703</name>
</gene>
<feature type="compositionally biased region" description="Polar residues" evidence="1">
    <location>
        <begin position="424"/>
        <end position="433"/>
    </location>
</feature>
<proteinExistence type="predicted"/>
<feature type="compositionally biased region" description="Basic and acidic residues" evidence="1">
    <location>
        <begin position="299"/>
        <end position="317"/>
    </location>
</feature>
<dbReference type="EnsemblMetazoa" id="CPIJ015703-RA">
    <property type="protein sequence ID" value="CPIJ015703-PA"/>
    <property type="gene ID" value="CPIJ015703"/>
</dbReference>